<feature type="region of interest" description="Disordered" evidence="1">
    <location>
        <begin position="425"/>
        <end position="579"/>
    </location>
</feature>
<feature type="region of interest" description="Disordered" evidence="1">
    <location>
        <begin position="162"/>
        <end position="202"/>
    </location>
</feature>
<feature type="compositionally biased region" description="Low complexity" evidence="1">
    <location>
        <begin position="675"/>
        <end position="684"/>
    </location>
</feature>
<feature type="compositionally biased region" description="Basic and acidic residues" evidence="1">
    <location>
        <begin position="42"/>
        <end position="57"/>
    </location>
</feature>
<feature type="compositionally biased region" description="Basic and acidic residues" evidence="1">
    <location>
        <begin position="76"/>
        <end position="87"/>
    </location>
</feature>
<proteinExistence type="predicted"/>
<feature type="compositionally biased region" description="Basic and acidic residues" evidence="1">
    <location>
        <begin position="111"/>
        <end position="120"/>
    </location>
</feature>
<feature type="compositionally biased region" description="Polar residues" evidence="1">
    <location>
        <begin position="502"/>
        <end position="523"/>
    </location>
</feature>
<feature type="compositionally biased region" description="Polar residues" evidence="1">
    <location>
        <begin position="436"/>
        <end position="450"/>
    </location>
</feature>
<feature type="compositionally biased region" description="Polar residues" evidence="1">
    <location>
        <begin position="722"/>
        <end position="739"/>
    </location>
</feature>
<feature type="compositionally biased region" description="Pro residues" evidence="1">
    <location>
        <begin position="663"/>
        <end position="674"/>
    </location>
</feature>
<feature type="compositionally biased region" description="Polar residues" evidence="1">
    <location>
        <begin position="471"/>
        <end position="484"/>
    </location>
</feature>
<evidence type="ECO:0000313" key="2">
    <source>
        <dbReference type="EMBL" id="KAF2458783.1"/>
    </source>
</evidence>
<feature type="region of interest" description="Disordered" evidence="1">
    <location>
        <begin position="650"/>
        <end position="769"/>
    </location>
</feature>
<dbReference type="OrthoDB" id="4161595at2759"/>
<sequence>MPSFRSPAEISRRMAMEGLLNAPEPLPVTPTQVEAAEVLMTLHEEDKQSKPAEDHDQSSTVQNSPETEDDTLSAQHSEKSDKTDTTRKLPTAAHAGDKHARSPSGSPDAQPPEKRTKPSEANKSSKTAHAGDKHARSSPESLDYPDDNDVSDRAKLRRIFMRARQSVRPVRHTNEDSGHNQTMAAQPPPEEGSAGGDSDTHTVAATDFRTPERASEDAEVPRDFECVIGADIEEAGRCYSGQYDRKYARKCVSDFFGRNKLETRMIPKWRSACRMHYQRTAYKRGRWQQRRIDLIREQFQLNYECRPDLLYSVAPAKREQERLMRYLDRVQKRLPPQPFEKESAEDAHNFAKGKSQYMAPVWILAELADANQFGRHKTMADCLEIVDTLEKHLQAGHCREVPLIEFVPDWPLDYKEKFLIQAKHHKQEAELEEEAMSSNITPEPHNSSPGGQRFPGSAGSSSHTRARSTHMRAQSLDQMVTNTRRILGRSEEIPAIPLPPVGSTTGSQGSNDVSSARPTQSERTIAPMPSPLHANALGASRVLPPPTPTHPPGPAPAAHAQHPPPPQMQYPYGPLQSQATALPPHMRSQAFHGYPQAPHQNQVQTPHGYPMPAFGQYPGYPPMMHPWQHMAYYGGYPPYPGPGFPPGMYGPPAGQHHAGSPTYPGPPMSPPHPQAAPQQHMALPYPQTASQPQIAPPQLHPAPQQRTVPPQPQDTREAPFMGSNTSRIATLHPQQQQGNVAGENSVPPTPKALTGDDAVDENYVTPRSR</sequence>
<protein>
    <submittedName>
        <fullName evidence="2">Uncharacterized protein</fullName>
    </submittedName>
</protein>
<gene>
    <name evidence="2" type="ORF">BDY21DRAFT_378526</name>
</gene>
<dbReference type="EMBL" id="MU001677">
    <property type="protein sequence ID" value="KAF2458783.1"/>
    <property type="molecule type" value="Genomic_DNA"/>
</dbReference>
<reference evidence="2" key="1">
    <citation type="journal article" date="2020" name="Stud. Mycol.">
        <title>101 Dothideomycetes genomes: a test case for predicting lifestyles and emergence of pathogens.</title>
        <authorList>
            <person name="Haridas S."/>
            <person name="Albert R."/>
            <person name="Binder M."/>
            <person name="Bloem J."/>
            <person name="Labutti K."/>
            <person name="Salamov A."/>
            <person name="Andreopoulos B."/>
            <person name="Baker S."/>
            <person name="Barry K."/>
            <person name="Bills G."/>
            <person name="Bluhm B."/>
            <person name="Cannon C."/>
            <person name="Castanera R."/>
            <person name="Culley D."/>
            <person name="Daum C."/>
            <person name="Ezra D."/>
            <person name="Gonzalez J."/>
            <person name="Henrissat B."/>
            <person name="Kuo A."/>
            <person name="Liang C."/>
            <person name="Lipzen A."/>
            <person name="Lutzoni F."/>
            <person name="Magnuson J."/>
            <person name="Mondo S."/>
            <person name="Nolan M."/>
            <person name="Ohm R."/>
            <person name="Pangilinan J."/>
            <person name="Park H.-J."/>
            <person name="Ramirez L."/>
            <person name="Alfaro M."/>
            <person name="Sun H."/>
            <person name="Tritt A."/>
            <person name="Yoshinaga Y."/>
            <person name="Zwiers L.-H."/>
            <person name="Turgeon B."/>
            <person name="Goodwin S."/>
            <person name="Spatafora J."/>
            <person name="Crous P."/>
            <person name="Grigoriev I."/>
        </authorList>
    </citation>
    <scope>NUCLEOTIDE SEQUENCE</scope>
    <source>
        <strain evidence="2">ATCC 16933</strain>
    </source>
</reference>
<feature type="compositionally biased region" description="Low complexity" evidence="1">
    <location>
        <begin position="650"/>
        <end position="662"/>
    </location>
</feature>
<feature type="compositionally biased region" description="Pro residues" evidence="1">
    <location>
        <begin position="543"/>
        <end position="555"/>
    </location>
</feature>
<feature type="region of interest" description="Disordered" evidence="1">
    <location>
        <begin position="36"/>
        <end position="150"/>
    </location>
</feature>
<name>A0A6A6P5R9_9PEZI</name>
<dbReference type="Proteomes" id="UP000799766">
    <property type="component" value="Unassembled WGS sequence"/>
</dbReference>
<evidence type="ECO:0000256" key="1">
    <source>
        <dbReference type="SAM" id="MobiDB-lite"/>
    </source>
</evidence>
<keyword evidence="3" id="KW-1185">Reference proteome</keyword>
<evidence type="ECO:0000313" key="3">
    <source>
        <dbReference type="Proteomes" id="UP000799766"/>
    </source>
</evidence>
<dbReference type="AlphaFoldDB" id="A0A6A6P5R9"/>
<accession>A0A6A6P5R9</accession>
<organism evidence="2 3">
    <name type="scientific">Lineolata rhizophorae</name>
    <dbReference type="NCBI Taxonomy" id="578093"/>
    <lineage>
        <taxon>Eukaryota</taxon>
        <taxon>Fungi</taxon>
        <taxon>Dikarya</taxon>
        <taxon>Ascomycota</taxon>
        <taxon>Pezizomycotina</taxon>
        <taxon>Dothideomycetes</taxon>
        <taxon>Dothideomycetes incertae sedis</taxon>
        <taxon>Lineolatales</taxon>
        <taxon>Lineolataceae</taxon>
        <taxon>Lineolata</taxon>
    </lineage>
</organism>